<organism evidence="2 3">
    <name type="scientific">Seonamhaeicola sediminis</name>
    <dbReference type="NCBI Taxonomy" id="2528206"/>
    <lineage>
        <taxon>Bacteria</taxon>
        <taxon>Pseudomonadati</taxon>
        <taxon>Bacteroidota</taxon>
        <taxon>Flavobacteriia</taxon>
        <taxon>Flavobacteriales</taxon>
        <taxon>Flavobacteriaceae</taxon>
    </lineage>
</organism>
<reference evidence="2 3" key="1">
    <citation type="submission" date="2019-07" db="EMBL/GenBank/DDBJ databases">
        <title>Seonamhaeicola sp. W255 draft genome.</title>
        <authorList>
            <person name="Zhang X.-Y."/>
            <person name="Zhang R."/>
            <person name="Zhong Y.-L."/>
            <person name="Du Z.-J."/>
        </authorList>
    </citation>
    <scope>NUCLEOTIDE SEQUENCE [LARGE SCALE GENOMIC DNA]</scope>
    <source>
        <strain evidence="2 3">W255</strain>
    </source>
</reference>
<dbReference type="Pfam" id="PF10825">
    <property type="entry name" value="DUF2752"/>
    <property type="match status" value="1"/>
</dbReference>
<sequence>MHKNTKKSLIILMVIGVIIILSLFFLYNPLENSLFPKCPLYAFTGTYCPGCGSQRAIHQILNGNIITGLRHNFLIVLLVLIIIYDLFIKFLNVLLKRKFSNLLHKPAITISLLVVILLYWVLRNINQYPFNILAP</sequence>
<dbReference type="Proteomes" id="UP000295814">
    <property type="component" value="Unassembled WGS sequence"/>
</dbReference>
<feature type="transmembrane region" description="Helical" evidence="1">
    <location>
        <begin position="102"/>
        <end position="122"/>
    </location>
</feature>
<accession>A0A562YAN9</accession>
<protein>
    <submittedName>
        <fullName evidence="2">DUF2752 domain-containing protein</fullName>
    </submittedName>
</protein>
<keyword evidence="1" id="KW-0472">Membrane</keyword>
<keyword evidence="1" id="KW-0812">Transmembrane</keyword>
<dbReference type="OrthoDB" id="9815897at2"/>
<evidence type="ECO:0000256" key="1">
    <source>
        <dbReference type="SAM" id="Phobius"/>
    </source>
</evidence>
<keyword evidence="1" id="KW-1133">Transmembrane helix</keyword>
<keyword evidence="3" id="KW-1185">Reference proteome</keyword>
<dbReference type="InterPro" id="IPR021215">
    <property type="entry name" value="DUF2752"/>
</dbReference>
<feature type="transmembrane region" description="Helical" evidence="1">
    <location>
        <begin position="73"/>
        <end position="95"/>
    </location>
</feature>
<proteinExistence type="predicted"/>
<feature type="transmembrane region" description="Helical" evidence="1">
    <location>
        <begin position="9"/>
        <end position="27"/>
    </location>
</feature>
<dbReference type="EMBL" id="SMZJ02000012">
    <property type="protein sequence ID" value="TWO31471.1"/>
    <property type="molecule type" value="Genomic_DNA"/>
</dbReference>
<evidence type="ECO:0000313" key="2">
    <source>
        <dbReference type="EMBL" id="TWO31471.1"/>
    </source>
</evidence>
<name>A0A562YAN9_9FLAO</name>
<comment type="caution">
    <text evidence="2">The sequence shown here is derived from an EMBL/GenBank/DDBJ whole genome shotgun (WGS) entry which is preliminary data.</text>
</comment>
<dbReference type="AlphaFoldDB" id="A0A562YAN9"/>
<gene>
    <name evidence="2" type="ORF">E1J38_013735</name>
</gene>
<evidence type="ECO:0000313" key="3">
    <source>
        <dbReference type="Proteomes" id="UP000295814"/>
    </source>
</evidence>